<sequence>MKSMMDKLELSNIKKRIIKRALSPLDILFLVISFLFISIAFIEIVCMLFCLIKTPDGMFHYIFAMKYEVMIWVTSIILFASTIFIWLKHKIKALIFFFSPYKGTKQSYWILLVLSFVLNSCSYVLHL</sequence>
<keyword evidence="1" id="KW-1133">Transmembrane helix</keyword>
<dbReference type="RefSeq" id="WP_100064721.1">
    <property type="nucleotide sequence ID" value="NZ_NUSQ01000264.1"/>
</dbReference>
<accession>A0A2C4PU52</accession>
<feature type="transmembrane region" description="Helical" evidence="1">
    <location>
        <begin position="21"/>
        <end position="49"/>
    </location>
</feature>
<name>A0A2C4PU52_9BACI</name>
<comment type="caution">
    <text evidence="2">The sequence shown here is derived from an EMBL/GenBank/DDBJ whole genome shotgun (WGS) entry which is preliminary data.</text>
</comment>
<dbReference type="Proteomes" id="UP000225997">
    <property type="component" value="Unassembled WGS sequence"/>
</dbReference>
<dbReference type="EMBL" id="NUSQ01000264">
    <property type="protein sequence ID" value="PHD55781.1"/>
    <property type="molecule type" value="Genomic_DNA"/>
</dbReference>
<dbReference type="AlphaFoldDB" id="A0A2C4PU52"/>
<reference evidence="2 3" key="1">
    <citation type="submission" date="2017-09" db="EMBL/GenBank/DDBJ databases">
        <title>Large-scale bioinformatics analysis of Bacillus genomes uncovers conserved roles of natural products in bacterial physiology.</title>
        <authorList>
            <consortium name="Agbiome Team Llc"/>
            <person name="Bleich R.M."/>
            <person name="Grubbs K.J."/>
            <person name="Santa Maria K.C."/>
            <person name="Allen S.E."/>
            <person name="Farag S."/>
            <person name="Shank E.A."/>
            <person name="Bowers A."/>
        </authorList>
    </citation>
    <scope>NUCLEOTIDE SEQUENCE [LARGE SCALE GENOMIC DNA]</scope>
    <source>
        <strain evidence="2 3">AFS044250</strain>
    </source>
</reference>
<proteinExistence type="predicted"/>
<keyword evidence="1" id="KW-0472">Membrane</keyword>
<evidence type="ECO:0000256" key="1">
    <source>
        <dbReference type="SAM" id="Phobius"/>
    </source>
</evidence>
<evidence type="ECO:0000313" key="2">
    <source>
        <dbReference type="EMBL" id="PHD55781.1"/>
    </source>
</evidence>
<keyword evidence="1" id="KW-0812">Transmembrane</keyword>
<protein>
    <submittedName>
        <fullName evidence="2">Uncharacterized protein</fullName>
    </submittedName>
</protein>
<feature type="transmembrane region" description="Helical" evidence="1">
    <location>
        <begin position="69"/>
        <end position="87"/>
    </location>
</feature>
<organism evidence="2 3">
    <name type="scientific">Bacillus toyonensis</name>
    <dbReference type="NCBI Taxonomy" id="155322"/>
    <lineage>
        <taxon>Bacteria</taxon>
        <taxon>Bacillati</taxon>
        <taxon>Bacillota</taxon>
        <taxon>Bacilli</taxon>
        <taxon>Bacillales</taxon>
        <taxon>Bacillaceae</taxon>
        <taxon>Bacillus</taxon>
        <taxon>Bacillus cereus group</taxon>
    </lineage>
</organism>
<gene>
    <name evidence="2" type="ORF">COF40_29950</name>
</gene>
<feature type="transmembrane region" description="Helical" evidence="1">
    <location>
        <begin position="108"/>
        <end position="125"/>
    </location>
</feature>
<evidence type="ECO:0000313" key="3">
    <source>
        <dbReference type="Proteomes" id="UP000225997"/>
    </source>
</evidence>